<feature type="domain" description="DUF4005" evidence="5">
    <location>
        <begin position="301"/>
        <end position="342"/>
    </location>
</feature>
<dbReference type="PANTHER" id="PTHR32295">
    <property type="entry name" value="IQ-DOMAIN 5-RELATED"/>
    <property type="match status" value="1"/>
</dbReference>
<feature type="region of interest" description="Disordered" evidence="4">
    <location>
        <begin position="164"/>
        <end position="205"/>
    </location>
</feature>
<dbReference type="AlphaFoldDB" id="A0A0E0FDX8"/>
<dbReference type="EnsemblPlants" id="OMERI12G12890.1">
    <property type="protein sequence ID" value="OMERI12G12890.1"/>
    <property type="gene ID" value="OMERI12G12890"/>
</dbReference>
<reference evidence="6" key="2">
    <citation type="submission" date="2018-05" db="EMBL/GenBank/DDBJ databases">
        <title>OmerRS3 (Oryza meridionalis Reference Sequence Version 3).</title>
        <authorList>
            <person name="Zhang J."/>
            <person name="Kudrna D."/>
            <person name="Lee S."/>
            <person name="Talag J."/>
            <person name="Welchert J."/>
            <person name="Wing R.A."/>
        </authorList>
    </citation>
    <scope>NUCLEOTIDE SEQUENCE [LARGE SCALE GENOMIC DNA]</scope>
    <source>
        <strain evidence="6">cv. OR44</strain>
    </source>
</reference>
<reference evidence="6" key="1">
    <citation type="submission" date="2015-04" db="UniProtKB">
        <authorList>
            <consortium name="EnsemblPlants"/>
        </authorList>
    </citation>
    <scope>IDENTIFICATION</scope>
</reference>
<keyword evidence="7" id="KW-1185">Reference proteome</keyword>
<dbReference type="HOGENOM" id="CLU_042730_0_0_1"/>
<keyword evidence="1" id="KW-0112">Calmodulin-binding</keyword>
<proteinExistence type="inferred from homology"/>
<sequence>MAHCSAACSLLLQHCSGLQEMGKAGRWLRSFLTGGKKDRKGKDGGQPLPPSPAPPSAKEKRRWSFRRPPAQATTSTSSLCFSDVQQHDQLAAGDVAEENEAAAAVRIQAAFRSYLARKALCALRGMVKLQAMVRGQLVRRQASTTLRRMQALVAAQRRARAERLRLLDEDKDKHARSPRPPTTTSRRSSPLHHRSRKPLEVVDRGSEENVRVVEVDNGGGAARGCGRRSTCGAAAAAAKGEIYQKVSPTPSALTDASARTMSGRLDDYSFSAAASEASGRHHRVPAAAVAGGDHAAALQQLFPKNYMSNTESSRAKARSQSAPRQRHDQPSAAASPSPSPSCGEWTTTPGDRRRRASLDPRDLAAPAAAGVGARMERCASQARASASASAACPWAVRMDRSTASLAGGSDCGSSATTAVTAAAAARVTS</sequence>
<comment type="similarity">
    <text evidence="2">Belongs to the IQD family.</text>
</comment>
<dbReference type="PROSITE" id="PS50096">
    <property type="entry name" value="IQ"/>
    <property type="match status" value="2"/>
</dbReference>
<dbReference type="Proteomes" id="UP000008021">
    <property type="component" value="Chromosome 12"/>
</dbReference>
<protein>
    <recommendedName>
        <fullName evidence="5">DUF4005 domain-containing protein</fullName>
    </recommendedName>
</protein>
<dbReference type="Pfam" id="PF00612">
    <property type="entry name" value="IQ"/>
    <property type="match status" value="2"/>
</dbReference>
<dbReference type="Gene3D" id="1.20.5.190">
    <property type="match status" value="1"/>
</dbReference>
<feature type="compositionally biased region" description="Polar residues" evidence="4">
    <location>
        <begin position="308"/>
        <end position="323"/>
    </location>
</feature>
<comment type="subunit">
    <text evidence="3">Binds to multiple calmodulin (CaM) in the presence of Ca(2+) and CaM-like proteins.</text>
</comment>
<dbReference type="InterPro" id="IPR000048">
    <property type="entry name" value="IQ_motif_EF-hand-BS"/>
</dbReference>
<organism evidence="6">
    <name type="scientific">Oryza meridionalis</name>
    <dbReference type="NCBI Taxonomy" id="40149"/>
    <lineage>
        <taxon>Eukaryota</taxon>
        <taxon>Viridiplantae</taxon>
        <taxon>Streptophyta</taxon>
        <taxon>Embryophyta</taxon>
        <taxon>Tracheophyta</taxon>
        <taxon>Spermatophyta</taxon>
        <taxon>Magnoliopsida</taxon>
        <taxon>Liliopsida</taxon>
        <taxon>Poales</taxon>
        <taxon>Poaceae</taxon>
        <taxon>BOP clade</taxon>
        <taxon>Oryzoideae</taxon>
        <taxon>Oryzeae</taxon>
        <taxon>Oryzinae</taxon>
        <taxon>Oryza</taxon>
    </lineage>
</organism>
<evidence type="ECO:0000256" key="4">
    <source>
        <dbReference type="SAM" id="MobiDB-lite"/>
    </source>
</evidence>
<dbReference type="STRING" id="40149.A0A0E0FDX8"/>
<dbReference type="InterPro" id="IPR025064">
    <property type="entry name" value="DUF4005"/>
</dbReference>
<dbReference type="PANTHER" id="PTHR32295:SF141">
    <property type="entry name" value="OS12G0604500 PROTEIN"/>
    <property type="match status" value="1"/>
</dbReference>
<accession>A0A0E0FDX8</accession>
<feature type="compositionally biased region" description="Basic and acidic residues" evidence="4">
    <location>
        <begin position="164"/>
        <end position="175"/>
    </location>
</feature>
<evidence type="ECO:0000313" key="7">
    <source>
        <dbReference type="Proteomes" id="UP000008021"/>
    </source>
</evidence>
<dbReference type="Pfam" id="PF13178">
    <property type="entry name" value="DUF4005"/>
    <property type="match status" value="1"/>
</dbReference>
<evidence type="ECO:0000256" key="2">
    <source>
        <dbReference type="ARBA" id="ARBA00024341"/>
    </source>
</evidence>
<dbReference type="Gramene" id="OMERI12G12890.1">
    <property type="protein sequence ID" value="OMERI12G12890.1"/>
    <property type="gene ID" value="OMERI12G12890"/>
</dbReference>
<feature type="region of interest" description="Disordered" evidence="4">
    <location>
        <begin position="34"/>
        <end position="78"/>
    </location>
</feature>
<evidence type="ECO:0000256" key="1">
    <source>
        <dbReference type="ARBA" id="ARBA00022860"/>
    </source>
</evidence>
<name>A0A0E0FDX8_9ORYZ</name>
<evidence type="ECO:0000313" key="6">
    <source>
        <dbReference type="EnsemblPlants" id="OMERI12G12890.1"/>
    </source>
</evidence>
<dbReference type="eggNOG" id="ENOG502QS5R">
    <property type="taxonomic scope" value="Eukaryota"/>
</dbReference>
<evidence type="ECO:0000259" key="5">
    <source>
        <dbReference type="Pfam" id="PF13178"/>
    </source>
</evidence>
<dbReference type="SMART" id="SM00015">
    <property type="entry name" value="IQ"/>
    <property type="match status" value="2"/>
</dbReference>
<feature type="region of interest" description="Disordered" evidence="4">
    <location>
        <begin position="308"/>
        <end position="369"/>
    </location>
</feature>
<dbReference type="GO" id="GO:0005516">
    <property type="term" value="F:calmodulin binding"/>
    <property type="evidence" value="ECO:0007669"/>
    <property type="project" value="UniProtKB-KW"/>
</dbReference>
<evidence type="ECO:0000256" key="3">
    <source>
        <dbReference type="ARBA" id="ARBA00024378"/>
    </source>
</evidence>